<keyword evidence="1" id="KW-1133">Transmembrane helix</keyword>
<feature type="transmembrane region" description="Helical" evidence="1">
    <location>
        <begin position="356"/>
        <end position="384"/>
    </location>
</feature>
<keyword evidence="2" id="KW-0732">Signal</keyword>
<sequence length="579" mass="63401">MAVPGAQASLMSLIVFSFCLLTCANSLRYNTQNEHSALQLHARDNQTLSNVAITTPDSFACNFTQEFIVKATQANCSAHLDSLESSSAFFPLERWDSSKRFSNCTFHQITSRFAKVPDGIPKLIFRDGGLVSTREPNMEDAQLYNPPPPLESVLKVEEKTAPFLPIFKEATSPFFDLLTQTQNASYCTTNNTPSDDASPSLLLRSLSVATQQYARCAIQSPSTLSACTVSATSKLLQLPSAFFIYFGAPQCDSQLYSFLSVALSILLDALHTAVMLYLRPDAGSFSWLQFLIKLASGLGEPAIQASILTRLNGEESSGWVMAAMEFLQPTAAPLMAFVAGWWVSKGLGFQVLATDAMTTLVGVVMILGFTAFQVAMMAVAYFGLVDGGWRLAVGLLLAVGPWVLVYLLLGVIAISMELGFLFGLLEIYTVRTGYGFAVGFACLGILAAVLVFVVLTPVWAIWELGWKAREVRREGRAKLLVEKTEDGEKPLFPLARFFRQRLQNTSRLKRGLIKFVFWLFVFLSFASFVGKWMFMVGILSFAGDAYCPSGYKESTFAGLGFKTVILSTSVALQYLGVTA</sequence>
<feature type="transmembrane region" description="Helical" evidence="1">
    <location>
        <begin position="326"/>
        <end position="344"/>
    </location>
</feature>
<keyword evidence="1" id="KW-0812">Transmembrane</keyword>
<organism evidence="3 4">
    <name type="scientific">Lasiosphaeris hirsuta</name>
    <dbReference type="NCBI Taxonomy" id="260670"/>
    <lineage>
        <taxon>Eukaryota</taxon>
        <taxon>Fungi</taxon>
        <taxon>Dikarya</taxon>
        <taxon>Ascomycota</taxon>
        <taxon>Pezizomycotina</taxon>
        <taxon>Sordariomycetes</taxon>
        <taxon>Sordariomycetidae</taxon>
        <taxon>Sordariales</taxon>
        <taxon>Lasiosphaeriaceae</taxon>
        <taxon>Lasiosphaeris</taxon>
    </lineage>
</organism>
<reference evidence="3" key="1">
    <citation type="submission" date="2023-06" db="EMBL/GenBank/DDBJ databases">
        <title>Genome-scale phylogeny and comparative genomics of the fungal order Sordariales.</title>
        <authorList>
            <consortium name="Lawrence Berkeley National Laboratory"/>
            <person name="Hensen N."/>
            <person name="Bonometti L."/>
            <person name="Westerberg I."/>
            <person name="Brannstrom I.O."/>
            <person name="Guillou S."/>
            <person name="Cros-Aarteil S."/>
            <person name="Calhoun S."/>
            <person name="Haridas S."/>
            <person name="Kuo A."/>
            <person name="Mondo S."/>
            <person name="Pangilinan J."/>
            <person name="Riley R."/>
            <person name="Labutti K."/>
            <person name="Andreopoulos B."/>
            <person name="Lipzen A."/>
            <person name="Chen C."/>
            <person name="Yanf M."/>
            <person name="Daum C."/>
            <person name="Ng V."/>
            <person name="Clum A."/>
            <person name="Steindorff A."/>
            <person name="Ohm R."/>
            <person name="Martin F."/>
            <person name="Silar P."/>
            <person name="Natvig D."/>
            <person name="Lalanne C."/>
            <person name="Gautier V."/>
            <person name="Ament-Velasquez S.L."/>
            <person name="Kruys A."/>
            <person name="Hutchinson M.I."/>
            <person name="Powell A.J."/>
            <person name="Barry K."/>
            <person name="Miller A.N."/>
            <person name="Grigoriev I.V."/>
            <person name="Debuchy R."/>
            <person name="Gladieux P."/>
            <person name="Thoren M.H."/>
            <person name="Johannesson H."/>
        </authorList>
    </citation>
    <scope>NUCLEOTIDE SEQUENCE</scope>
    <source>
        <strain evidence="3">SMH4607-1</strain>
    </source>
</reference>
<feature type="chain" id="PRO_5041218734" evidence="2">
    <location>
        <begin position="27"/>
        <end position="579"/>
    </location>
</feature>
<feature type="transmembrane region" description="Helical" evidence="1">
    <location>
        <begin position="515"/>
        <end position="539"/>
    </location>
</feature>
<evidence type="ECO:0000256" key="2">
    <source>
        <dbReference type="SAM" id="SignalP"/>
    </source>
</evidence>
<dbReference type="EMBL" id="JAUKUA010000004">
    <property type="protein sequence ID" value="KAK0715327.1"/>
    <property type="molecule type" value="Genomic_DNA"/>
</dbReference>
<comment type="caution">
    <text evidence="3">The sequence shown here is derived from an EMBL/GenBank/DDBJ whole genome shotgun (WGS) entry which is preliminary data.</text>
</comment>
<feature type="transmembrane region" description="Helical" evidence="1">
    <location>
        <begin position="559"/>
        <end position="577"/>
    </location>
</feature>
<evidence type="ECO:0000313" key="3">
    <source>
        <dbReference type="EMBL" id="KAK0715327.1"/>
    </source>
</evidence>
<feature type="transmembrane region" description="Helical" evidence="1">
    <location>
        <begin position="391"/>
        <end position="414"/>
    </location>
</feature>
<evidence type="ECO:0000313" key="4">
    <source>
        <dbReference type="Proteomes" id="UP001172102"/>
    </source>
</evidence>
<dbReference type="AlphaFoldDB" id="A0AA40DVS8"/>
<keyword evidence="4" id="KW-1185">Reference proteome</keyword>
<keyword evidence="1" id="KW-0472">Membrane</keyword>
<name>A0AA40DVS8_9PEZI</name>
<accession>A0AA40DVS8</accession>
<feature type="transmembrane region" description="Helical" evidence="1">
    <location>
        <begin position="255"/>
        <end position="278"/>
    </location>
</feature>
<evidence type="ECO:0000256" key="1">
    <source>
        <dbReference type="SAM" id="Phobius"/>
    </source>
</evidence>
<gene>
    <name evidence="3" type="ORF">B0H67DRAFT_683589</name>
</gene>
<feature type="transmembrane region" description="Helical" evidence="1">
    <location>
        <begin position="434"/>
        <end position="462"/>
    </location>
</feature>
<proteinExistence type="predicted"/>
<dbReference type="Proteomes" id="UP001172102">
    <property type="component" value="Unassembled WGS sequence"/>
</dbReference>
<protein>
    <submittedName>
        <fullName evidence="3">Uncharacterized protein</fullName>
    </submittedName>
</protein>
<feature type="signal peptide" evidence="2">
    <location>
        <begin position="1"/>
        <end position="26"/>
    </location>
</feature>